<dbReference type="EMBL" id="JAUJFI010000342">
    <property type="protein sequence ID" value="MDQ2106731.1"/>
    <property type="molecule type" value="Genomic_DNA"/>
</dbReference>
<organism evidence="1 2">
    <name type="scientific">Azospirillum isscasi</name>
    <dbReference type="NCBI Taxonomy" id="3053926"/>
    <lineage>
        <taxon>Bacteria</taxon>
        <taxon>Pseudomonadati</taxon>
        <taxon>Pseudomonadota</taxon>
        <taxon>Alphaproteobacteria</taxon>
        <taxon>Rhodospirillales</taxon>
        <taxon>Azospirillaceae</taxon>
        <taxon>Azospirillum</taxon>
    </lineage>
</organism>
<accession>A0ABU0WR55</accession>
<dbReference type="Proteomes" id="UP001227317">
    <property type="component" value="Unassembled WGS sequence"/>
</dbReference>
<protein>
    <recommendedName>
        <fullName evidence="3">Resolvase/invertase-type recombinase catalytic domain-containing protein</fullName>
    </recommendedName>
</protein>
<evidence type="ECO:0000313" key="1">
    <source>
        <dbReference type="EMBL" id="MDQ2106731.1"/>
    </source>
</evidence>
<name>A0ABU0WR55_9PROT</name>
<evidence type="ECO:0000313" key="2">
    <source>
        <dbReference type="Proteomes" id="UP001227317"/>
    </source>
</evidence>
<dbReference type="RefSeq" id="WP_306712285.1">
    <property type="nucleotide sequence ID" value="NZ_JAUJFI010000342.1"/>
</dbReference>
<sequence>MSMEIRNAVLLQGVGVCRERQSKLWKDLRTIERGSQYRVVGELSLADVFQHPTLAVALEKFSDVDLVLVECRDAIRGQIRLFDDFLDFGIKLAFIDDIMEEIYVIDELSLNDRHVSEFIDINTDEIESLAAVGKYKLKQALLAGRGKTNIFRLFASAEAWKWRFRR</sequence>
<evidence type="ECO:0008006" key="3">
    <source>
        <dbReference type="Google" id="ProtNLM"/>
    </source>
</evidence>
<reference evidence="1 2" key="1">
    <citation type="submission" date="2023-06" db="EMBL/GenBank/DDBJ databases">
        <title>Azospirillum isscasensis sp.nov, a bacterium isolated from rhizosphere soil of rice.</title>
        <authorList>
            <person name="Wang H."/>
        </authorList>
    </citation>
    <scope>NUCLEOTIDE SEQUENCE [LARGE SCALE GENOMIC DNA]</scope>
    <source>
        <strain evidence="1 2">C340-1</strain>
    </source>
</reference>
<gene>
    <name evidence="1" type="ORF">QSG27_28870</name>
</gene>
<feature type="non-terminal residue" evidence="1">
    <location>
        <position position="166"/>
    </location>
</feature>
<comment type="caution">
    <text evidence="1">The sequence shown here is derived from an EMBL/GenBank/DDBJ whole genome shotgun (WGS) entry which is preliminary data.</text>
</comment>
<keyword evidence="2" id="KW-1185">Reference proteome</keyword>
<proteinExistence type="predicted"/>